<evidence type="ECO:0000256" key="4">
    <source>
        <dbReference type="ARBA" id="ARBA00022807"/>
    </source>
</evidence>
<comment type="similarity">
    <text evidence="1">Belongs to the peptidase C40 family.</text>
</comment>
<dbReference type="SUPFAM" id="SSF54001">
    <property type="entry name" value="Cysteine proteinases"/>
    <property type="match status" value="1"/>
</dbReference>
<evidence type="ECO:0000313" key="9">
    <source>
        <dbReference type="Proteomes" id="UP000609323"/>
    </source>
</evidence>
<evidence type="ECO:0000256" key="3">
    <source>
        <dbReference type="ARBA" id="ARBA00022801"/>
    </source>
</evidence>
<name>A0ABQ1GUN6_9BACL</name>
<evidence type="ECO:0000256" key="1">
    <source>
        <dbReference type="ARBA" id="ARBA00007074"/>
    </source>
</evidence>
<dbReference type="PROSITE" id="PS51781">
    <property type="entry name" value="SH3B"/>
    <property type="match status" value="1"/>
</dbReference>
<dbReference type="PANTHER" id="PTHR47053:SF1">
    <property type="entry name" value="MUREIN DD-ENDOPEPTIDASE MEPH-RELATED"/>
    <property type="match status" value="1"/>
</dbReference>
<dbReference type="PANTHER" id="PTHR47053">
    <property type="entry name" value="MUREIN DD-ENDOPEPTIDASE MEPH-RELATED"/>
    <property type="match status" value="1"/>
</dbReference>
<dbReference type="Pfam" id="PF08239">
    <property type="entry name" value="SH3_3"/>
    <property type="match status" value="1"/>
</dbReference>
<dbReference type="InterPro" id="IPR051202">
    <property type="entry name" value="Peptidase_C40"/>
</dbReference>
<protein>
    <recommendedName>
        <fullName evidence="10">Hydrolase Nlp/P60</fullName>
    </recommendedName>
</protein>
<comment type="caution">
    <text evidence="8">The sequence shown here is derived from an EMBL/GenBank/DDBJ whole genome shotgun (WGS) entry which is preliminary data.</text>
</comment>
<keyword evidence="3" id="KW-0378">Hydrolase</keyword>
<dbReference type="Gene3D" id="2.30.30.40">
    <property type="entry name" value="SH3 Domains"/>
    <property type="match status" value="1"/>
</dbReference>
<keyword evidence="2" id="KW-0645">Protease</keyword>
<keyword evidence="4" id="KW-0788">Thiol protease</keyword>
<evidence type="ECO:0000259" key="7">
    <source>
        <dbReference type="PROSITE" id="PS51935"/>
    </source>
</evidence>
<dbReference type="InterPro" id="IPR000064">
    <property type="entry name" value="NLP_P60_dom"/>
</dbReference>
<accession>A0ABQ1GUN6</accession>
<dbReference type="Gene3D" id="3.90.1720.10">
    <property type="entry name" value="endopeptidase domain like (from Nostoc punctiforme)"/>
    <property type="match status" value="1"/>
</dbReference>
<dbReference type="EMBL" id="BMHF01000021">
    <property type="protein sequence ID" value="GGA50430.1"/>
    <property type="molecule type" value="Genomic_DNA"/>
</dbReference>
<dbReference type="Pfam" id="PF00877">
    <property type="entry name" value="NLPC_P60"/>
    <property type="match status" value="1"/>
</dbReference>
<evidence type="ECO:0000313" key="8">
    <source>
        <dbReference type="EMBL" id="GGA50430.1"/>
    </source>
</evidence>
<gene>
    <name evidence="8" type="ORF">GCM10010917_39590</name>
</gene>
<keyword evidence="9" id="KW-1185">Reference proteome</keyword>
<feature type="region of interest" description="Disordered" evidence="5">
    <location>
        <begin position="115"/>
        <end position="140"/>
    </location>
</feature>
<evidence type="ECO:0000256" key="5">
    <source>
        <dbReference type="SAM" id="MobiDB-lite"/>
    </source>
</evidence>
<dbReference type="SMART" id="SM00287">
    <property type="entry name" value="SH3b"/>
    <property type="match status" value="1"/>
</dbReference>
<feature type="compositionally biased region" description="Low complexity" evidence="5">
    <location>
        <begin position="116"/>
        <end position="137"/>
    </location>
</feature>
<feature type="domain" description="SH3b" evidence="6">
    <location>
        <begin position="52"/>
        <end position="116"/>
    </location>
</feature>
<proteinExistence type="inferred from homology"/>
<dbReference type="InterPro" id="IPR038765">
    <property type="entry name" value="Papain-like_cys_pep_sf"/>
</dbReference>
<evidence type="ECO:0000256" key="2">
    <source>
        <dbReference type="ARBA" id="ARBA00022670"/>
    </source>
</evidence>
<evidence type="ECO:0000259" key="6">
    <source>
        <dbReference type="PROSITE" id="PS51781"/>
    </source>
</evidence>
<dbReference type="PROSITE" id="PS51935">
    <property type="entry name" value="NLPC_P60"/>
    <property type="match status" value="1"/>
</dbReference>
<evidence type="ECO:0008006" key="10">
    <source>
        <dbReference type="Google" id="ProtNLM"/>
    </source>
</evidence>
<dbReference type="InterPro" id="IPR003646">
    <property type="entry name" value="SH3-like_bac-type"/>
</dbReference>
<reference evidence="9" key="1">
    <citation type="journal article" date="2019" name="Int. J. Syst. Evol. Microbiol.">
        <title>The Global Catalogue of Microorganisms (GCM) 10K type strain sequencing project: providing services to taxonomists for standard genome sequencing and annotation.</title>
        <authorList>
            <consortium name="The Broad Institute Genomics Platform"/>
            <consortium name="The Broad Institute Genome Sequencing Center for Infectious Disease"/>
            <person name="Wu L."/>
            <person name="Ma J."/>
        </authorList>
    </citation>
    <scope>NUCLEOTIDE SEQUENCE [LARGE SCALE GENOMIC DNA]</scope>
    <source>
        <strain evidence="9">CGMCC 1.15044</strain>
    </source>
</reference>
<sequence length="286" mass="30885">MLKAGEKLSSVTESNSYWYKVTTSSGLTGYASSSSEYIQVTPVSGSAPSSSAKTGEIVYGVNMRTEPSTSGRVIRMLKKGESVQIVSSNDYWYKIVTSSGENGYISSSSKYVEVTGSGNSNSGSGSNDSGGSSNNGNASDRDQLIQKVFEVGRSYLGTPYEFGSDRNTTRTFDCSDFTRTVYREATGIILPADSRQQGAWVKSNSTAVYDINSLKPGDLMFFMSYKGSTDAAYKGINKSTERITHVAIYMGNGQIMQTYSVKSGGVRIDNLTASWTRRFLYGGSVL</sequence>
<feature type="domain" description="NlpC/P60" evidence="7">
    <location>
        <begin position="142"/>
        <end position="286"/>
    </location>
</feature>
<dbReference type="Proteomes" id="UP000609323">
    <property type="component" value="Unassembled WGS sequence"/>
</dbReference>
<organism evidence="8 9">
    <name type="scientific">Paenibacillus physcomitrellae</name>
    <dbReference type="NCBI Taxonomy" id="1619311"/>
    <lineage>
        <taxon>Bacteria</taxon>
        <taxon>Bacillati</taxon>
        <taxon>Bacillota</taxon>
        <taxon>Bacilli</taxon>
        <taxon>Bacillales</taxon>
        <taxon>Paenibacillaceae</taxon>
        <taxon>Paenibacillus</taxon>
    </lineage>
</organism>